<dbReference type="EMBL" id="BQKI01000015">
    <property type="protein sequence ID" value="GJN07973.1"/>
    <property type="molecule type" value="Genomic_DNA"/>
</dbReference>
<dbReference type="SMART" id="SM01180">
    <property type="entry name" value="DWNN"/>
    <property type="match status" value="1"/>
</dbReference>
<dbReference type="GO" id="GO:0016567">
    <property type="term" value="P:protein ubiquitination"/>
    <property type="evidence" value="ECO:0007669"/>
    <property type="project" value="InterPro"/>
</dbReference>
<dbReference type="InterPro" id="IPR013083">
    <property type="entry name" value="Znf_RING/FYVE/PHD"/>
</dbReference>
<sequence length="386" mass="42394">MAVYYRYRSGVETLSLPVAAPSISVAELKRLILGTSRQGNGRGPRETIALSDAQTGKEYTPTTPRSSHAATRCSCASRRRRPARGDHHHRKIIRFQQWCPRRRRGQGDRRRGQDDVGRSANSIGWALLLRSQWRRATRAEANAAGRVRVPQVPRPGPLHPALPHQRRPKLRLRKKEGRRVLQPVFLPRCKMPINKTMTGSRRSSTARCARKVMADAVVTARCCFDSFCDACIRAHVIAKSKCVCGAKASADDLIPNKSLRLTIANMLLATKASGGSENQKSSAGSNEEATSSQSQVITARSEQGNGSASSSTSKNAAITPVWVLSSRFLAVHGSVPSLLRSYPSLKRSNESREPELCSSLKAHEYEEAVPRGPEEDKEESVSAAKQ</sequence>
<dbReference type="Gene3D" id="3.30.40.10">
    <property type="entry name" value="Zinc/RING finger domain, C3HC4 (zinc finger)"/>
    <property type="match status" value="1"/>
</dbReference>
<keyword evidence="2" id="KW-0479">Metal-binding</keyword>
<feature type="domain" description="DWNN" evidence="7">
    <location>
        <begin position="3"/>
        <end position="74"/>
    </location>
</feature>
<evidence type="ECO:0000256" key="6">
    <source>
        <dbReference type="SAM" id="MobiDB-lite"/>
    </source>
</evidence>
<accession>A0AAV5DCS8</accession>
<feature type="region of interest" description="Disordered" evidence="6">
    <location>
        <begin position="36"/>
        <end position="117"/>
    </location>
</feature>
<feature type="region of interest" description="Disordered" evidence="6">
    <location>
        <begin position="274"/>
        <end position="313"/>
    </location>
</feature>
<evidence type="ECO:0000256" key="5">
    <source>
        <dbReference type="ARBA" id="ARBA00023242"/>
    </source>
</evidence>
<evidence type="ECO:0000256" key="3">
    <source>
        <dbReference type="ARBA" id="ARBA00022771"/>
    </source>
</evidence>
<evidence type="ECO:0000256" key="1">
    <source>
        <dbReference type="ARBA" id="ARBA00004123"/>
    </source>
</evidence>
<comment type="subcellular location">
    <subcellularLocation>
        <location evidence="1">Nucleus</location>
    </subcellularLocation>
</comment>
<keyword evidence="4" id="KW-0862">Zinc</keyword>
<dbReference type="InterPro" id="IPR014891">
    <property type="entry name" value="DWNN_domain"/>
</dbReference>
<keyword evidence="3" id="KW-0863">Zinc-finger</keyword>
<evidence type="ECO:0000313" key="8">
    <source>
        <dbReference type="EMBL" id="GJN07973.1"/>
    </source>
</evidence>
<dbReference type="InterPro" id="IPR033489">
    <property type="entry name" value="RBBP6"/>
</dbReference>
<evidence type="ECO:0000256" key="4">
    <source>
        <dbReference type="ARBA" id="ARBA00022833"/>
    </source>
</evidence>
<evidence type="ECO:0000313" key="9">
    <source>
        <dbReference type="Proteomes" id="UP001054889"/>
    </source>
</evidence>
<dbReference type="SUPFAM" id="SSF57850">
    <property type="entry name" value="RING/U-box"/>
    <property type="match status" value="1"/>
</dbReference>
<dbReference type="GO" id="GO:0006511">
    <property type="term" value="P:ubiquitin-dependent protein catabolic process"/>
    <property type="evidence" value="ECO:0007669"/>
    <property type="project" value="TreeGrafter"/>
</dbReference>
<keyword evidence="9" id="KW-1185">Reference proteome</keyword>
<dbReference type="Pfam" id="PF08783">
    <property type="entry name" value="DWNN"/>
    <property type="match status" value="1"/>
</dbReference>
<dbReference type="PANTHER" id="PTHR15439">
    <property type="entry name" value="RETINOBLASTOMA-BINDING PROTEIN 6"/>
    <property type="match status" value="1"/>
</dbReference>
<reference evidence="8" key="2">
    <citation type="submission" date="2021-12" db="EMBL/GenBank/DDBJ databases">
        <title>Resequencing data analysis of finger millet.</title>
        <authorList>
            <person name="Hatakeyama M."/>
            <person name="Aluri S."/>
            <person name="Balachadran M.T."/>
            <person name="Sivarajan S.R."/>
            <person name="Poveda L."/>
            <person name="Shimizu-Inatsugi R."/>
            <person name="Schlapbach R."/>
            <person name="Sreeman S.M."/>
            <person name="Shimizu K.K."/>
        </authorList>
    </citation>
    <scope>NUCLEOTIDE SEQUENCE</scope>
</reference>
<dbReference type="GO" id="GO:0061630">
    <property type="term" value="F:ubiquitin protein ligase activity"/>
    <property type="evidence" value="ECO:0007669"/>
    <property type="project" value="InterPro"/>
</dbReference>
<name>A0AAV5DCS8_ELECO</name>
<dbReference type="GO" id="GO:0008270">
    <property type="term" value="F:zinc ion binding"/>
    <property type="evidence" value="ECO:0007669"/>
    <property type="project" value="UniProtKB-KW"/>
</dbReference>
<organism evidence="8 9">
    <name type="scientific">Eleusine coracana subsp. coracana</name>
    <dbReference type="NCBI Taxonomy" id="191504"/>
    <lineage>
        <taxon>Eukaryota</taxon>
        <taxon>Viridiplantae</taxon>
        <taxon>Streptophyta</taxon>
        <taxon>Embryophyta</taxon>
        <taxon>Tracheophyta</taxon>
        <taxon>Spermatophyta</taxon>
        <taxon>Magnoliopsida</taxon>
        <taxon>Liliopsida</taxon>
        <taxon>Poales</taxon>
        <taxon>Poaceae</taxon>
        <taxon>PACMAD clade</taxon>
        <taxon>Chloridoideae</taxon>
        <taxon>Cynodonteae</taxon>
        <taxon>Eleusininae</taxon>
        <taxon>Eleusine</taxon>
    </lineage>
</organism>
<dbReference type="Gene3D" id="3.10.20.90">
    <property type="entry name" value="Phosphatidylinositol 3-kinase Catalytic Subunit, Chain A, domain 1"/>
    <property type="match status" value="1"/>
</dbReference>
<dbReference type="GO" id="GO:0006397">
    <property type="term" value="P:mRNA processing"/>
    <property type="evidence" value="ECO:0007669"/>
    <property type="project" value="InterPro"/>
</dbReference>
<feature type="compositionally biased region" description="Basic residues" evidence="6">
    <location>
        <begin position="77"/>
        <end position="93"/>
    </location>
</feature>
<dbReference type="Proteomes" id="UP001054889">
    <property type="component" value="Unassembled WGS sequence"/>
</dbReference>
<evidence type="ECO:0000259" key="7">
    <source>
        <dbReference type="SMART" id="SM01180"/>
    </source>
</evidence>
<feature type="compositionally biased region" description="Basic and acidic residues" evidence="6">
    <location>
        <begin position="347"/>
        <end position="374"/>
    </location>
</feature>
<feature type="compositionally biased region" description="Basic and acidic residues" evidence="6">
    <location>
        <begin position="105"/>
        <end position="117"/>
    </location>
</feature>
<dbReference type="GO" id="GO:0005634">
    <property type="term" value="C:nucleus"/>
    <property type="evidence" value="ECO:0007669"/>
    <property type="project" value="UniProtKB-SubCell"/>
</dbReference>
<feature type="region of interest" description="Disordered" evidence="6">
    <location>
        <begin position="344"/>
        <end position="386"/>
    </location>
</feature>
<feature type="region of interest" description="Disordered" evidence="6">
    <location>
        <begin position="149"/>
        <end position="169"/>
    </location>
</feature>
<evidence type="ECO:0000256" key="2">
    <source>
        <dbReference type="ARBA" id="ARBA00022723"/>
    </source>
</evidence>
<keyword evidence="5" id="KW-0539">Nucleus</keyword>
<reference evidence="8" key="1">
    <citation type="journal article" date="2018" name="DNA Res.">
        <title>Multiple hybrid de novo genome assembly of finger millet, an orphan allotetraploid crop.</title>
        <authorList>
            <person name="Hatakeyama M."/>
            <person name="Aluri S."/>
            <person name="Balachadran M.T."/>
            <person name="Sivarajan S.R."/>
            <person name="Patrignani A."/>
            <person name="Gruter S."/>
            <person name="Poveda L."/>
            <person name="Shimizu-Inatsugi R."/>
            <person name="Baeten J."/>
            <person name="Francoijs K.J."/>
            <person name="Nataraja K.N."/>
            <person name="Reddy Y.A.N."/>
            <person name="Phadnis S."/>
            <person name="Ravikumar R.L."/>
            <person name="Schlapbach R."/>
            <person name="Sreeman S.M."/>
            <person name="Shimizu K.K."/>
        </authorList>
    </citation>
    <scope>NUCLEOTIDE SEQUENCE</scope>
</reference>
<gene>
    <name evidence="8" type="primary">ga25854</name>
    <name evidence="8" type="ORF">PR202_ga25854</name>
</gene>
<proteinExistence type="predicted"/>
<protein>
    <recommendedName>
        <fullName evidence="7">DWNN domain-containing protein</fullName>
    </recommendedName>
</protein>
<comment type="caution">
    <text evidence="8">The sequence shown here is derived from an EMBL/GenBank/DDBJ whole genome shotgun (WGS) entry which is preliminary data.</text>
</comment>
<feature type="compositionally biased region" description="Low complexity" evidence="6">
    <location>
        <begin position="65"/>
        <end position="76"/>
    </location>
</feature>
<dbReference type="PANTHER" id="PTHR15439:SF16">
    <property type="entry name" value="OS03G0335100 PROTEIN"/>
    <property type="match status" value="1"/>
</dbReference>
<dbReference type="AlphaFoldDB" id="A0AAV5DCS8"/>